<keyword evidence="9" id="KW-1185">Reference proteome</keyword>
<dbReference type="Gene3D" id="3.40.850.10">
    <property type="entry name" value="Kinesin motor domain"/>
    <property type="match status" value="1"/>
</dbReference>
<dbReference type="VEuPathDB" id="ToxoDB:CSUI_005407"/>
<dbReference type="PANTHER" id="PTHR13140:SF270">
    <property type="entry name" value="MYOSIN-12"/>
    <property type="match status" value="1"/>
</dbReference>
<dbReference type="Gene3D" id="1.10.10.820">
    <property type="match status" value="1"/>
</dbReference>
<evidence type="ECO:0000256" key="1">
    <source>
        <dbReference type="ARBA" id="ARBA00022741"/>
    </source>
</evidence>
<dbReference type="Pfam" id="PF00063">
    <property type="entry name" value="Myosin_head"/>
    <property type="match status" value="1"/>
</dbReference>
<comment type="similarity">
    <text evidence="6">Belongs to the TRAFAC class myosin-kinesin ATPase superfamily. Myosin family.</text>
</comment>
<evidence type="ECO:0000256" key="4">
    <source>
        <dbReference type="ARBA" id="ARBA00023175"/>
    </source>
</evidence>
<feature type="binding site" evidence="6">
    <location>
        <begin position="167"/>
        <end position="174"/>
    </location>
    <ligand>
        <name>ATP</name>
        <dbReference type="ChEBI" id="CHEBI:30616"/>
    </ligand>
</feature>
<evidence type="ECO:0000259" key="7">
    <source>
        <dbReference type="PROSITE" id="PS51456"/>
    </source>
</evidence>
<dbReference type="Gene3D" id="1.20.5.4820">
    <property type="match status" value="1"/>
</dbReference>
<dbReference type="OrthoDB" id="10249697at2759"/>
<accession>A0A2C6KTV8</accession>
<evidence type="ECO:0000313" key="9">
    <source>
        <dbReference type="Proteomes" id="UP000221165"/>
    </source>
</evidence>
<dbReference type="Gene3D" id="1.20.120.720">
    <property type="entry name" value="Myosin VI head, motor domain, U50 subdomain"/>
    <property type="match status" value="1"/>
</dbReference>
<dbReference type="GO" id="GO:0007015">
    <property type="term" value="P:actin filament organization"/>
    <property type="evidence" value="ECO:0007669"/>
    <property type="project" value="TreeGrafter"/>
</dbReference>
<evidence type="ECO:0000256" key="6">
    <source>
        <dbReference type="PROSITE-ProRule" id="PRU00782"/>
    </source>
</evidence>
<keyword evidence="1 6" id="KW-0547">Nucleotide-binding</keyword>
<dbReference type="GO" id="GO:0016459">
    <property type="term" value="C:myosin complex"/>
    <property type="evidence" value="ECO:0007669"/>
    <property type="project" value="UniProtKB-KW"/>
</dbReference>
<sequence>MTQITRGNTPVWCSTTPAVQQNPSLLYEKCLVVGLEGTDSVKVKPESASRSEEGQIITVPLSRVWHANDHIDPLVLNDIGSVAHTNDPCVLDFLKQRYLGKKIYTNAGPLLTAINPFEDLDNTSDSWIKKYAEGDPGKLDPHVFTITRLALDNLHTAGKNQTIIVSGESGAGKTEATKQMMRYFAKAKASLSDRDDFLDARVEEAMLASNPVIEAFGNAKTLLNDNSSRFGRFMHIQVGEKGGIEYGAVQNFLLEKCRVLTQAAGERSYHIFYQLLRGASAETKERLHLLNVEEYAFLNSGCFDVPGVNDAEDFRIVLKSFKAMGMSDDEVVSVLSLVAGILLLGNVKISGREQRGIPNAAVIEGSNVDVFKKACALLFLDPESTGTQLTRKYTKVQGTVIESCWQEGEGRLLKESLAKAIYEKLFDWIIKRINATIEPPSGHFPYFIGMLDIFGFEMFPQNSLEQLFINLTNELLQKSFVRVVFELESKIYRDEGITSECLVYQKNDATIDLLCGKNSVFSLLEDQCLAPGGSDAKLARGIAAMLRDRERTGTCPVSGKSGDRSFTIRHSAGEVTYQTVDFLFKNKDVLRPELVEVVRQSDNRVTKTLFDGVELEKNKLMKGQLIASQFLTQLRKLMGIINETEQHFVRCVKPNNSKLPRQWEPSPILRQLYSLSVIEALQLHNIGFSYRRPFAECVQQFRFVYMPALALLATDPAGACQAMLEASNLPEDEWRLGKTMAFLSRYGQQQLLAEQRKKLVQHRGLVYTIEACAKLKQRREAIYGALAGFIRLQSHIRKKLTQLGNLECLAVSDGA</sequence>
<dbReference type="InterPro" id="IPR027417">
    <property type="entry name" value="P-loop_NTPase"/>
</dbReference>
<dbReference type="SMART" id="SM00242">
    <property type="entry name" value="MYSc"/>
    <property type="match status" value="1"/>
</dbReference>
<name>A0A2C6KTV8_9APIC</name>
<gene>
    <name evidence="8" type="ORF">CSUI_005407</name>
</gene>
<dbReference type="InterPro" id="IPR036961">
    <property type="entry name" value="Kinesin_motor_dom_sf"/>
</dbReference>
<evidence type="ECO:0000256" key="5">
    <source>
        <dbReference type="ARBA" id="ARBA00023203"/>
    </source>
</evidence>
<dbReference type="InterPro" id="IPR001609">
    <property type="entry name" value="Myosin_head_motor_dom-like"/>
</dbReference>
<keyword evidence="2 6" id="KW-0067">ATP-binding</keyword>
<dbReference type="RefSeq" id="XP_067922443.1">
    <property type="nucleotide sequence ID" value="XM_068065583.1"/>
</dbReference>
<protein>
    <submittedName>
        <fullName evidence="8">Myosin a</fullName>
    </submittedName>
</protein>
<dbReference type="GeneID" id="94428794"/>
<dbReference type="AlphaFoldDB" id="A0A2C6KTV8"/>
<keyword evidence="5 6" id="KW-0009">Actin-binding</keyword>
<dbReference type="PRINTS" id="PR00193">
    <property type="entry name" value="MYOSINHEAVY"/>
</dbReference>
<dbReference type="Gene3D" id="1.20.58.530">
    <property type="match status" value="1"/>
</dbReference>
<comment type="caution">
    <text evidence="8">The sequence shown here is derived from an EMBL/GenBank/DDBJ whole genome shotgun (WGS) entry which is preliminary data.</text>
</comment>
<evidence type="ECO:0000256" key="3">
    <source>
        <dbReference type="ARBA" id="ARBA00023123"/>
    </source>
</evidence>
<keyword evidence="4 6" id="KW-0505">Motor protein</keyword>
<feature type="domain" description="Myosin motor" evidence="7">
    <location>
        <begin position="74"/>
        <end position="757"/>
    </location>
</feature>
<dbReference type="FunFam" id="1.10.10.820:FF:000001">
    <property type="entry name" value="Myosin heavy chain"/>
    <property type="match status" value="1"/>
</dbReference>
<reference evidence="8 9" key="1">
    <citation type="journal article" date="2017" name="Int. J. Parasitol.">
        <title>The genome of the protozoan parasite Cystoisospora suis and a reverse vaccinology approach to identify vaccine candidates.</title>
        <authorList>
            <person name="Palmieri N."/>
            <person name="Shrestha A."/>
            <person name="Ruttkowski B."/>
            <person name="Beck T."/>
            <person name="Vogl C."/>
            <person name="Tomley F."/>
            <person name="Blake D.P."/>
            <person name="Joachim A."/>
        </authorList>
    </citation>
    <scope>NUCLEOTIDE SEQUENCE [LARGE SCALE GENOMIC DNA]</scope>
    <source>
        <strain evidence="8 9">Wien I</strain>
    </source>
</reference>
<keyword evidence="3 6" id="KW-0518">Myosin</keyword>
<dbReference type="GO" id="GO:0000146">
    <property type="term" value="F:microfilament motor activity"/>
    <property type="evidence" value="ECO:0007669"/>
    <property type="project" value="TreeGrafter"/>
</dbReference>
<dbReference type="PANTHER" id="PTHR13140">
    <property type="entry name" value="MYOSIN"/>
    <property type="match status" value="1"/>
</dbReference>
<dbReference type="PROSITE" id="PS51456">
    <property type="entry name" value="MYOSIN_MOTOR"/>
    <property type="match status" value="1"/>
</dbReference>
<dbReference type="Proteomes" id="UP000221165">
    <property type="component" value="Unassembled WGS sequence"/>
</dbReference>
<evidence type="ECO:0000313" key="8">
    <source>
        <dbReference type="EMBL" id="PHJ20757.1"/>
    </source>
</evidence>
<dbReference type="EMBL" id="MIGC01002618">
    <property type="protein sequence ID" value="PHJ20757.1"/>
    <property type="molecule type" value="Genomic_DNA"/>
</dbReference>
<dbReference type="GO" id="GO:0005737">
    <property type="term" value="C:cytoplasm"/>
    <property type="evidence" value="ECO:0007669"/>
    <property type="project" value="TreeGrafter"/>
</dbReference>
<dbReference type="SUPFAM" id="SSF52540">
    <property type="entry name" value="P-loop containing nucleoside triphosphate hydrolases"/>
    <property type="match status" value="1"/>
</dbReference>
<dbReference type="GO" id="GO:0051015">
    <property type="term" value="F:actin filament binding"/>
    <property type="evidence" value="ECO:0007669"/>
    <property type="project" value="TreeGrafter"/>
</dbReference>
<feature type="region of interest" description="Actin-binding" evidence="6">
    <location>
        <begin position="634"/>
        <end position="656"/>
    </location>
</feature>
<evidence type="ECO:0000256" key="2">
    <source>
        <dbReference type="ARBA" id="ARBA00022840"/>
    </source>
</evidence>
<dbReference type="GO" id="GO:0005524">
    <property type="term" value="F:ATP binding"/>
    <property type="evidence" value="ECO:0007669"/>
    <property type="project" value="UniProtKB-UniRule"/>
</dbReference>
<organism evidence="8 9">
    <name type="scientific">Cystoisospora suis</name>
    <dbReference type="NCBI Taxonomy" id="483139"/>
    <lineage>
        <taxon>Eukaryota</taxon>
        <taxon>Sar</taxon>
        <taxon>Alveolata</taxon>
        <taxon>Apicomplexa</taxon>
        <taxon>Conoidasida</taxon>
        <taxon>Coccidia</taxon>
        <taxon>Eucoccidiorida</taxon>
        <taxon>Eimeriorina</taxon>
        <taxon>Sarcocystidae</taxon>
        <taxon>Cystoisospora</taxon>
    </lineage>
</organism>
<dbReference type="GO" id="GO:0016020">
    <property type="term" value="C:membrane"/>
    <property type="evidence" value="ECO:0007669"/>
    <property type="project" value="TreeGrafter"/>
</dbReference>
<proteinExistence type="inferred from homology"/>